<evidence type="ECO:0000256" key="2">
    <source>
        <dbReference type="ARBA" id="ARBA00022884"/>
    </source>
</evidence>
<dbReference type="PROSITE" id="PS50886">
    <property type="entry name" value="TRBD"/>
    <property type="match status" value="1"/>
</dbReference>
<dbReference type="GeneID" id="2912150"/>
<feature type="domain" description="TRNA-binding" evidence="5">
    <location>
        <begin position="221"/>
        <end position="329"/>
    </location>
</feature>
<dbReference type="VEuPathDB" id="FungiDB:YALI0_E03432g"/>
<keyword evidence="2 3" id="KW-0694">RNA-binding</keyword>
<dbReference type="SUPFAM" id="SSF47616">
    <property type="entry name" value="GST C-terminal domain-like"/>
    <property type="match status" value="1"/>
</dbReference>
<feature type="compositionally biased region" description="Basic and acidic residues" evidence="4">
    <location>
        <begin position="146"/>
        <end position="190"/>
    </location>
</feature>
<dbReference type="Pfam" id="PF21972">
    <property type="entry name" value="Arc1p_N_like"/>
    <property type="match status" value="1"/>
</dbReference>
<evidence type="ECO:0000313" key="8">
    <source>
        <dbReference type="Proteomes" id="UP000182444"/>
    </source>
</evidence>
<dbReference type="KEGG" id="yli:2912150"/>
<evidence type="ECO:0000313" key="7">
    <source>
        <dbReference type="EMBL" id="RDW22887.1"/>
    </source>
</evidence>
<evidence type="ECO:0000256" key="1">
    <source>
        <dbReference type="ARBA" id="ARBA00022555"/>
    </source>
</evidence>
<evidence type="ECO:0000256" key="3">
    <source>
        <dbReference type="PROSITE-ProRule" id="PRU00209"/>
    </source>
</evidence>
<dbReference type="PANTHER" id="PTHR11586">
    <property type="entry name" value="TRNA-AMINOACYLATION COFACTOR ARC1 FAMILY MEMBER"/>
    <property type="match status" value="1"/>
</dbReference>
<dbReference type="Proteomes" id="UP000182444">
    <property type="component" value="Chromosome 1E"/>
</dbReference>
<gene>
    <name evidence="7" type="ORF">B0I71DRAFT_136869</name>
    <name evidence="6" type="ORF">YALI1_E04091g</name>
</gene>
<dbReference type="AlphaFoldDB" id="A0A1D8NGY7"/>
<dbReference type="VEuPathDB" id="FungiDB:YALI1_E04091g"/>
<evidence type="ECO:0000313" key="9">
    <source>
        <dbReference type="Proteomes" id="UP000256601"/>
    </source>
</evidence>
<dbReference type="FunFam" id="2.40.50.140:FF:000199">
    <property type="entry name" value="tRNA-aminoacylation cofactor ARC1"/>
    <property type="match status" value="1"/>
</dbReference>
<protein>
    <recommendedName>
        <fullName evidence="5">tRNA-binding domain-containing protein</fullName>
    </recommendedName>
</protein>
<dbReference type="OMA" id="QVCRTVC"/>
<dbReference type="InterPro" id="IPR012340">
    <property type="entry name" value="NA-bd_OB-fold"/>
</dbReference>
<dbReference type="Proteomes" id="UP000256601">
    <property type="component" value="Unassembled WGS sequence"/>
</dbReference>
<feature type="region of interest" description="Disordered" evidence="4">
    <location>
        <begin position="146"/>
        <end position="222"/>
    </location>
</feature>
<dbReference type="CDD" id="cd02799">
    <property type="entry name" value="tRNA_bind_EMAP-II_like"/>
    <property type="match status" value="1"/>
</dbReference>
<organism evidence="6 8">
    <name type="scientific">Yarrowia lipolytica</name>
    <name type="common">Candida lipolytica</name>
    <dbReference type="NCBI Taxonomy" id="4952"/>
    <lineage>
        <taxon>Eukaryota</taxon>
        <taxon>Fungi</taxon>
        <taxon>Dikarya</taxon>
        <taxon>Ascomycota</taxon>
        <taxon>Saccharomycotina</taxon>
        <taxon>Dipodascomycetes</taxon>
        <taxon>Dipodascales</taxon>
        <taxon>Dipodascales incertae sedis</taxon>
        <taxon>Yarrowia</taxon>
    </lineage>
</organism>
<reference evidence="6 8" key="1">
    <citation type="journal article" date="2016" name="PLoS ONE">
        <title>Sequence Assembly of Yarrowia lipolytica Strain W29/CLIB89 Shows Transposable Element Diversity.</title>
        <authorList>
            <person name="Magnan C."/>
            <person name="Yu J."/>
            <person name="Chang I."/>
            <person name="Jahn E."/>
            <person name="Kanomata Y."/>
            <person name="Wu J."/>
            <person name="Zeller M."/>
            <person name="Oakes M."/>
            <person name="Baldi P."/>
            <person name="Sandmeyer S."/>
        </authorList>
    </citation>
    <scope>NUCLEOTIDE SEQUENCE [LARGE SCALE GENOMIC DNA]</scope>
    <source>
        <strain evidence="6">CLIB89</strain>
        <strain evidence="8">CLIB89(W29)</strain>
    </source>
</reference>
<dbReference type="InterPro" id="IPR053836">
    <property type="entry name" value="Arc1-like_N"/>
</dbReference>
<dbReference type="Gene3D" id="1.20.1050.10">
    <property type="match status" value="1"/>
</dbReference>
<accession>A0A1D8NGY7</accession>
<dbReference type="InterPro" id="IPR002547">
    <property type="entry name" value="tRNA-bd_dom"/>
</dbReference>
<dbReference type="Gene3D" id="2.40.50.140">
    <property type="entry name" value="Nucleic acid-binding proteins"/>
    <property type="match status" value="1"/>
</dbReference>
<dbReference type="OrthoDB" id="19141at2759"/>
<proteinExistence type="predicted"/>
<reference evidence="7 9" key="2">
    <citation type="submission" date="2018-07" db="EMBL/GenBank/DDBJ databases">
        <title>Draft Genome Assemblies for Five Robust Yarrowia lipolytica Strains Exhibiting High Lipid Production and Pentose Sugar Utilization and Sugar Alcohol Secretion from Undetoxified Lignocellulosic Biomass Hydrolysates.</title>
        <authorList>
            <consortium name="DOE Joint Genome Institute"/>
            <person name="Walker C."/>
            <person name="Ryu S."/>
            <person name="Na H."/>
            <person name="Zane M."/>
            <person name="LaButti K."/>
            <person name="Lipzen A."/>
            <person name="Haridas S."/>
            <person name="Barry K."/>
            <person name="Grigoriev I.V."/>
            <person name="Quarterman J."/>
            <person name="Slininger P."/>
            <person name="Dien B."/>
            <person name="Trinh C.T."/>
        </authorList>
    </citation>
    <scope>NUCLEOTIDE SEQUENCE [LARGE SCALE GENOMIC DNA]</scope>
    <source>
        <strain evidence="7 9">YB392</strain>
    </source>
</reference>
<keyword evidence="1 3" id="KW-0820">tRNA-binding</keyword>
<evidence type="ECO:0000259" key="5">
    <source>
        <dbReference type="PROSITE" id="PS50886"/>
    </source>
</evidence>
<dbReference type="RefSeq" id="XP_503499.1">
    <property type="nucleotide sequence ID" value="XM_503499.1"/>
</dbReference>
<dbReference type="EMBL" id="KZ859139">
    <property type="protein sequence ID" value="RDW22887.1"/>
    <property type="molecule type" value="Genomic_DNA"/>
</dbReference>
<dbReference type="PANTHER" id="PTHR11586:SF33">
    <property type="entry name" value="AMINOACYL TRNA SYNTHASE COMPLEX-INTERACTING MULTIFUNCTIONAL PROTEIN 1"/>
    <property type="match status" value="1"/>
</dbReference>
<dbReference type="InterPro" id="IPR036282">
    <property type="entry name" value="Glutathione-S-Trfase_C_sf"/>
</dbReference>
<name>A0A1D8NGY7_YARLL</name>
<dbReference type="GO" id="GO:0000049">
    <property type="term" value="F:tRNA binding"/>
    <property type="evidence" value="ECO:0007669"/>
    <property type="project" value="UniProtKB-UniRule"/>
</dbReference>
<dbReference type="GO" id="GO:0017102">
    <property type="term" value="C:methionyl glutamyl tRNA synthetase complex"/>
    <property type="evidence" value="ECO:0007669"/>
    <property type="project" value="TreeGrafter"/>
</dbReference>
<dbReference type="EMBL" id="CP017557">
    <property type="protein sequence ID" value="AOW04896.1"/>
    <property type="molecule type" value="Genomic_DNA"/>
</dbReference>
<dbReference type="Pfam" id="PF01588">
    <property type="entry name" value="tRNA_bind"/>
    <property type="match status" value="1"/>
</dbReference>
<dbReference type="eggNOG" id="KOG2241">
    <property type="taxonomic scope" value="Eukaryota"/>
</dbReference>
<evidence type="ECO:0000313" key="6">
    <source>
        <dbReference type="EMBL" id="AOW04896.1"/>
    </source>
</evidence>
<dbReference type="InterPro" id="IPR051270">
    <property type="entry name" value="Tyrosine-tRNA_ligase_regulator"/>
</dbReference>
<dbReference type="CDD" id="cd10304">
    <property type="entry name" value="GST_C_Arc1p_N_like"/>
    <property type="match status" value="1"/>
</dbReference>
<sequence>MPFDLLTKAFAKKLNLSESPLTEEELLGKLNADFPALSEIQQAEQNQWITLSKRVDEPTTIDQLNDALKSKTYLITDSAQASLADAAVFSALYASLKEWKEDQVKAHRHIIRWADLIQNIGLFDLAAADKIVVNYNLEVPREIKEKPKKDDKKDAGKDPKAVKGGKDTSKDAKKEAPKDEAPKFKGKPDPETLAALKAAKEKKKKEKKPQAQAQPEAVVPNPGMIDFRVGHIQKAIKHPDADSLYVSTIDMGDAEGPRTVCSGLAGIIPLEDMQDRYVVCVANLKPVTMRGIKSCAMVLCASRENEDPHSKEVEFVNPPKGAKAGEKIFFETYDQTPEKQLNPKKKIWEACQAGFTTNENKEVIYKKEGEPDRKLIVKDGQVLSCNNFVGACVR</sequence>
<evidence type="ECO:0000256" key="4">
    <source>
        <dbReference type="SAM" id="MobiDB-lite"/>
    </source>
</evidence>
<dbReference type="SUPFAM" id="SSF50249">
    <property type="entry name" value="Nucleic acid-binding proteins"/>
    <property type="match status" value="1"/>
</dbReference>